<evidence type="ECO:0000256" key="5">
    <source>
        <dbReference type="ARBA" id="ARBA00022692"/>
    </source>
</evidence>
<dbReference type="InterPro" id="IPR022357">
    <property type="entry name" value="MIP_CS"/>
</dbReference>
<dbReference type="AlphaFoldDB" id="A0A1B6K995"/>
<evidence type="ECO:0000256" key="8">
    <source>
        <dbReference type="ARBA" id="ARBA00023136"/>
    </source>
</evidence>
<evidence type="ECO:0000256" key="9">
    <source>
        <dbReference type="RuleBase" id="RU000477"/>
    </source>
</evidence>
<evidence type="ECO:0000256" key="4">
    <source>
        <dbReference type="ARBA" id="ARBA00022448"/>
    </source>
</evidence>
<feature type="transmembrane region" description="Helical" evidence="10">
    <location>
        <begin position="30"/>
        <end position="53"/>
    </location>
</feature>
<accession>A0A1B6K995</accession>
<organism evidence="11">
    <name type="scientific">Graphocephala atropunctata</name>
    <dbReference type="NCBI Taxonomy" id="36148"/>
    <lineage>
        <taxon>Eukaryota</taxon>
        <taxon>Metazoa</taxon>
        <taxon>Ecdysozoa</taxon>
        <taxon>Arthropoda</taxon>
        <taxon>Hexapoda</taxon>
        <taxon>Insecta</taxon>
        <taxon>Pterygota</taxon>
        <taxon>Neoptera</taxon>
        <taxon>Paraneoptera</taxon>
        <taxon>Hemiptera</taxon>
        <taxon>Auchenorrhyncha</taxon>
        <taxon>Membracoidea</taxon>
        <taxon>Cicadellidae</taxon>
        <taxon>Cicadellinae</taxon>
        <taxon>Cicadellini</taxon>
        <taxon>Graphocephala</taxon>
    </lineage>
</organism>
<dbReference type="Gene3D" id="1.20.1080.10">
    <property type="entry name" value="Glycerol uptake facilitator protein"/>
    <property type="match status" value="1"/>
</dbReference>
<dbReference type="InterPro" id="IPR023271">
    <property type="entry name" value="Aquaporin-like"/>
</dbReference>
<dbReference type="Pfam" id="PF00230">
    <property type="entry name" value="MIP"/>
    <property type="match status" value="1"/>
</dbReference>
<evidence type="ECO:0000256" key="7">
    <source>
        <dbReference type="ARBA" id="ARBA00022989"/>
    </source>
</evidence>
<dbReference type="PANTHER" id="PTHR19139:SF291">
    <property type="entry name" value="AQUAPORIN"/>
    <property type="match status" value="1"/>
</dbReference>
<dbReference type="PRINTS" id="PR00783">
    <property type="entry name" value="MINTRINSICP"/>
</dbReference>
<evidence type="ECO:0008006" key="12">
    <source>
        <dbReference type="Google" id="ProtNLM"/>
    </source>
</evidence>
<feature type="transmembrane region" description="Helical" evidence="10">
    <location>
        <begin position="106"/>
        <end position="127"/>
    </location>
</feature>
<feature type="non-terminal residue" evidence="11">
    <location>
        <position position="1"/>
    </location>
</feature>
<dbReference type="GO" id="GO:0015267">
    <property type="term" value="F:channel activity"/>
    <property type="evidence" value="ECO:0007669"/>
    <property type="project" value="InterPro"/>
</dbReference>
<name>A0A1B6K995_9HEMI</name>
<keyword evidence="5 9" id="KW-0812">Transmembrane</keyword>
<evidence type="ECO:0000256" key="1">
    <source>
        <dbReference type="ARBA" id="ARBA00004141"/>
    </source>
</evidence>
<evidence type="ECO:0000256" key="2">
    <source>
        <dbReference type="ARBA" id="ARBA00006175"/>
    </source>
</evidence>
<dbReference type="PROSITE" id="PS00221">
    <property type="entry name" value="MIP"/>
    <property type="match status" value="1"/>
</dbReference>
<evidence type="ECO:0000256" key="10">
    <source>
        <dbReference type="SAM" id="Phobius"/>
    </source>
</evidence>
<keyword evidence="8 10" id="KW-0472">Membrane</keyword>
<gene>
    <name evidence="11" type="ORF">g.50653</name>
</gene>
<sequence length="186" mass="19371">QVIGDVSGCHINPAVTLGLLTTGHISVLKAACYILVQCLGAVCGSALLTVIIPTHLQGDLCQTTLNKAAGVDVARGLLVEALATYVLVLLVHAVSDRNRLDLGNSAPVIVGLGVIGILLPIIKYTGASLNPARTLGPAIVGNLWEDHWVYWVGPVAGGVAGAVTYKFVLRADRVGDSTVELLDYKL</sequence>
<evidence type="ECO:0000313" key="11">
    <source>
        <dbReference type="EMBL" id="JAT08029.1"/>
    </source>
</evidence>
<feature type="transmembrane region" description="Helical" evidence="10">
    <location>
        <begin position="73"/>
        <end position="94"/>
    </location>
</feature>
<proteinExistence type="inferred from homology"/>
<keyword evidence="7 10" id="KW-1133">Transmembrane helix</keyword>
<keyword evidence="6" id="KW-0677">Repeat</keyword>
<evidence type="ECO:0000256" key="6">
    <source>
        <dbReference type="ARBA" id="ARBA00022737"/>
    </source>
</evidence>
<reference evidence="11" key="1">
    <citation type="submission" date="2015-11" db="EMBL/GenBank/DDBJ databases">
        <title>De novo transcriptome assembly of four potential Pierce s Disease insect vectors from Arizona vineyards.</title>
        <authorList>
            <person name="Tassone E.E."/>
        </authorList>
    </citation>
    <scope>NUCLEOTIDE SEQUENCE</scope>
</reference>
<dbReference type="PANTHER" id="PTHR19139">
    <property type="entry name" value="AQUAPORIN TRANSPORTER"/>
    <property type="match status" value="1"/>
</dbReference>
<protein>
    <recommendedName>
        <fullName evidence="12">Aquaporin</fullName>
    </recommendedName>
</protein>
<evidence type="ECO:0000256" key="3">
    <source>
        <dbReference type="ARBA" id="ARBA00011881"/>
    </source>
</evidence>
<dbReference type="EMBL" id="GEBQ01031948">
    <property type="protein sequence ID" value="JAT08029.1"/>
    <property type="molecule type" value="Transcribed_RNA"/>
</dbReference>
<comment type="subcellular location">
    <subcellularLocation>
        <location evidence="1">Membrane</location>
        <topology evidence="1">Multi-pass membrane protein</topology>
    </subcellularLocation>
</comment>
<dbReference type="GO" id="GO:0005886">
    <property type="term" value="C:plasma membrane"/>
    <property type="evidence" value="ECO:0007669"/>
    <property type="project" value="TreeGrafter"/>
</dbReference>
<dbReference type="InterPro" id="IPR000425">
    <property type="entry name" value="MIP"/>
</dbReference>
<keyword evidence="4 9" id="KW-0813">Transport</keyword>
<comment type="subunit">
    <text evidence="3">Homotetramer.</text>
</comment>
<dbReference type="SUPFAM" id="SSF81338">
    <property type="entry name" value="Aquaporin-like"/>
    <property type="match status" value="1"/>
</dbReference>
<dbReference type="InterPro" id="IPR034294">
    <property type="entry name" value="Aquaporin_transptr"/>
</dbReference>
<feature type="transmembrane region" description="Helical" evidence="10">
    <location>
        <begin position="147"/>
        <end position="168"/>
    </location>
</feature>
<comment type="similarity">
    <text evidence="2 9">Belongs to the MIP/aquaporin (TC 1.A.8) family.</text>
</comment>